<dbReference type="GO" id="GO:0015204">
    <property type="term" value="F:urea transmembrane transporter activity"/>
    <property type="evidence" value="ECO:0007669"/>
    <property type="project" value="InterPro"/>
</dbReference>
<dbReference type="Pfam" id="PF03253">
    <property type="entry name" value="UT"/>
    <property type="match status" value="1"/>
</dbReference>
<reference evidence="9 10" key="1">
    <citation type="journal article" date="2012" name="ISME J.">
        <title>Nitrification expanded: discovery, physiology and genomics of a nitrite-oxidizing bacterium from the phylum Chloroflexi.</title>
        <authorList>
            <person name="Sorokin D.Y."/>
            <person name="Lucker S."/>
            <person name="Vejmelkova D."/>
            <person name="Kostrikina N.A."/>
            <person name="Kleerebezem R."/>
            <person name="Rijpstra W.I."/>
            <person name="Damste J.S."/>
            <person name="Le Paslier D."/>
            <person name="Muyzer G."/>
            <person name="Wagner M."/>
            <person name="van Loosdrecht M.C."/>
            <person name="Daims H."/>
        </authorList>
    </citation>
    <scope>NUCLEOTIDE SEQUENCE [LARGE SCALE GENOMIC DNA]</scope>
    <source>
        <strain evidence="10">none</strain>
    </source>
</reference>
<accession>I4EFE3</accession>
<dbReference type="EMBL" id="CAGS01000143">
    <property type="protein sequence ID" value="CCF83405.1"/>
    <property type="molecule type" value="Genomic_DNA"/>
</dbReference>
<evidence type="ECO:0000313" key="9">
    <source>
        <dbReference type="EMBL" id="CCF83405.1"/>
    </source>
</evidence>
<evidence type="ECO:0000256" key="6">
    <source>
        <dbReference type="ARBA" id="ARBA00023136"/>
    </source>
</evidence>
<evidence type="ECO:0000256" key="8">
    <source>
        <dbReference type="SAM" id="Phobius"/>
    </source>
</evidence>
<evidence type="ECO:0000256" key="5">
    <source>
        <dbReference type="ARBA" id="ARBA00022989"/>
    </source>
</evidence>
<keyword evidence="3" id="KW-1003">Cell membrane</keyword>
<dbReference type="InterPro" id="IPR004937">
    <property type="entry name" value="Urea_transporter"/>
</dbReference>
<feature type="transmembrane region" description="Helical" evidence="8">
    <location>
        <begin position="213"/>
        <end position="232"/>
    </location>
</feature>
<feature type="site" description="Important for channel permeability" evidence="7">
    <location>
        <position position="318"/>
    </location>
</feature>
<sequence length="368" mass="38507">MAKARPRPTGGLDLINGTMPEWQRTVEQNPVADFIDYSLRGVGQVVFMNNPITGLLILAGMYVASLWLGVAGTIGLVVSTATALLLGFERGAIRAGLYGFNGVLVGAALATFLLGSWNPIVILYIVVISAFSTVLMAALSKVFLSAWTVPPFTLPFNFATLIFFFGALNWANVHFVPSIQPRMPTVPAPIAAGFAGSLDTIVNAVLRGIGQLFFANSIWSGVLIIIGILVASRIAAGFALIGSIVGMLTGIALGADGTAIYNGLWGFNSFDAALAIGGVFFVLSFSSGLFAVACAIATALFFGAISALFVPWGLPALTLPFCFGTLTFVLVKGLTGKLIPIPPAEITTPEEHLRLQRERAAVPPASAA</sequence>
<keyword evidence="10" id="KW-1185">Reference proteome</keyword>
<evidence type="ECO:0000256" key="4">
    <source>
        <dbReference type="ARBA" id="ARBA00022692"/>
    </source>
</evidence>
<protein>
    <submittedName>
        <fullName evidence="9">Putative Urea transporter</fullName>
    </submittedName>
</protein>
<feature type="transmembrane region" description="Helical" evidence="8">
    <location>
        <begin position="55"/>
        <end position="88"/>
    </location>
</feature>
<feature type="transmembrane region" description="Helical" evidence="8">
    <location>
        <begin position="238"/>
        <end position="261"/>
    </location>
</feature>
<organism evidence="9 10">
    <name type="scientific">Nitrolancea hollandica Lb</name>
    <dbReference type="NCBI Taxonomy" id="1129897"/>
    <lineage>
        <taxon>Bacteria</taxon>
        <taxon>Pseudomonadati</taxon>
        <taxon>Thermomicrobiota</taxon>
        <taxon>Thermomicrobia</taxon>
        <taxon>Sphaerobacterales</taxon>
        <taxon>Sphaerobacterineae</taxon>
        <taxon>Sphaerobacteraceae</taxon>
        <taxon>Nitrolancea</taxon>
    </lineage>
</organism>
<dbReference type="Gene3D" id="1.10.3430.10">
    <property type="entry name" value="Ammonium transporter AmtB like domains"/>
    <property type="match status" value="1"/>
</dbReference>
<comment type="similarity">
    <text evidence="2">Belongs to the urea transporter family.</text>
</comment>
<evidence type="ECO:0000256" key="3">
    <source>
        <dbReference type="ARBA" id="ARBA00022475"/>
    </source>
</evidence>
<keyword evidence="6 8" id="KW-0472">Membrane</keyword>
<evidence type="ECO:0000256" key="2">
    <source>
        <dbReference type="ARBA" id="ARBA00005914"/>
    </source>
</evidence>
<feature type="transmembrane region" description="Helical" evidence="8">
    <location>
        <begin position="95"/>
        <end position="115"/>
    </location>
</feature>
<dbReference type="OrthoDB" id="279428at2"/>
<dbReference type="AlphaFoldDB" id="I4EFE3"/>
<name>I4EFE3_9BACT</name>
<feature type="transmembrane region" description="Helical" evidence="8">
    <location>
        <begin position="312"/>
        <end position="331"/>
    </location>
</feature>
<dbReference type="PANTHER" id="PTHR10464:SF4">
    <property type="entry name" value="UREA TRANSPORTER"/>
    <property type="match status" value="1"/>
</dbReference>
<gene>
    <name evidence="9" type="ORF">NITHO_2270022</name>
</gene>
<dbReference type="RefSeq" id="WP_008476538.1">
    <property type="nucleotide sequence ID" value="NZ_CAGS01000143.1"/>
</dbReference>
<evidence type="ECO:0000313" key="10">
    <source>
        <dbReference type="Proteomes" id="UP000004221"/>
    </source>
</evidence>
<evidence type="ECO:0000256" key="1">
    <source>
        <dbReference type="ARBA" id="ARBA00004651"/>
    </source>
</evidence>
<comment type="caution">
    <text evidence="9">The sequence shown here is derived from an EMBL/GenBank/DDBJ whole genome shotgun (WGS) entry which is preliminary data.</text>
</comment>
<dbReference type="PANTHER" id="PTHR10464">
    <property type="entry name" value="UREA TRANSPORTER"/>
    <property type="match status" value="1"/>
</dbReference>
<proteinExistence type="inferred from homology"/>
<feature type="transmembrane region" description="Helical" evidence="8">
    <location>
        <begin position="121"/>
        <end position="144"/>
    </location>
</feature>
<feature type="transmembrane region" description="Helical" evidence="8">
    <location>
        <begin position="156"/>
        <end position="176"/>
    </location>
</feature>
<keyword evidence="4 8" id="KW-0812">Transmembrane</keyword>
<dbReference type="PIRSF" id="PIRSF016502">
    <property type="entry name" value="Urea_transporter"/>
    <property type="match status" value="1"/>
</dbReference>
<dbReference type="GO" id="GO:0005886">
    <property type="term" value="C:plasma membrane"/>
    <property type="evidence" value="ECO:0007669"/>
    <property type="project" value="UniProtKB-SubCell"/>
</dbReference>
<comment type="subcellular location">
    <subcellularLocation>
        <location evidence="1">Cell membrane</location>
        <topology evidence="1">Multi-pass membrane protein</topology>
    </subcellularLocation>
</comment>
<dbReference type="InterPro" id="IPR029020">
    <property type="entry name" value="Ammonium/urea_transptr"/>
</dbReference>
<dbReference type="Proteomes" id="UP000004221">
    <property type="component" value="Unassembled WGS sequence"/>
</dbReference>
<keyword evidence="5 8" id="KW-1133">Transmembrane helix</keyword>
<evidence type="ECO:0000256" key="7">
    <source>
        <dbReference type="PIRSR" id="PIRSR016502-1"/>
    </source>
</evidence>
<feature type="transmembrane region" description="Helical" evidence="8">
    <location>
        <begin position="273"/>
        <end position="306"/>
    </location>
</feature>